<dbReference type="EMBL" id="ABXU01000083">
    <property type="protein sequence ID" value="EEB32249.1"/>
    <property type="molecule type" value="Genomic_DNA"/>
</dbReference>
<feature type="region of interest" description="Disordered" evidence="1">
    <location>
        <begin position="62"/>
        <end position="92"/>
    </location>
</feature>
<evidence type="ECO:0000313" key="3">
    <source>
        <dbReference type="Proteomes" id="UP000003676"/>
    </source>
</evidence>
<name>B6WXP0_9BACT</name>
<sequence>MVSGKTFQRRGIFPRPFRCVSHAFEGTSGNARCPSAKRTRRETAIRAMAGPPRRQRLFCATTGNAGQSPAPSGVPRDAGIFRHPAKRRSPLS</sequence>
<evidence type="ECO:0000256" key="1">
    <source>
        <dbReference type="SAM" id="MobiDB-lite"/>
    </source>
</evidence>
<comment type="caution">
    <text evidence="2">The sequence shown here is derived from an EMBL/GenBank/DDBJ whole genome shotgun (WGS) entry which is preliminary data.</text>
</comment>
<protein>
    <submittedName>
        <fullName evidence="2">Uncharacterized protein</fullName>
    </submittedName>
</protein>
<evidence type="ECO:0000313" key="2">
    <source>
        <dbReference type="EMBL" id="EEB32249.1"/>
    </source>
</evidence>
<reference evidence="2 3" key="1">
    <citation type="submission" date="2008-10" db="EMBL/GenBank/DDBJ databases">
        <title>Draft genome sequence of Desulvovibrio piger (ATCC 29098).</title>
        <authorList>
            <person name="Sudarsanam P."/>
            <person name="Ley R."/>
            <person name="Guruge J."/>
            <person name="Turnbaugh P.J."/>
            <person name="Mahowald M."/>
            <person name="Liep D."/>
            <person name="Gordon J."/>
        </authorList>
    </citation>
    <scope>NUCLEOTIDE SEQUENCE [LARGE SCALE GENOMIC DNA]</scope>
    <source>
        <strain evidence="2 3">ATCC 29098</strain>
    </source>
</reference>
<dbReference type="HOGENOM" id="CLU_2408496_0_0_7"/>
<feature type="compositionally biased region" description="Basic residues" evidence="1">
    <location>
        <begin position="83"/>
        <end position="92"/>
    </location>
</feature>
<dbReference type="Proteomes" id="UP000003676">
    <property type="component" value="Unassembled WGS sequence"/>
</dbReference>
<accession>B6WXP0</accession>
<dbReference type="AlphaFoldDB" id="B6WXP0"/>
<organism evidence="2 3">
    <name type="scientific">Desulfovibrio piger ATCC 29098</name>
    <dbReference type="NCBI Taxonomy" id="411464"/>
    <lineage>
        <taxon>Bacteria</taxon>
        <taxon>Pseudomonadati</taxon>
        <taxon>Thermodesulfobacteriota</taxon>
        <taxon>Desulfovibrionia</taxon>
        <taxon>Desulfovibrionales</taxon>
        <taxon>Desulfovibrionaceae</taxon>
        <taxon>Desulfovibrio</taxon>
    </lineage>
</organism>
<reference evidence="2 3" key="2">
    <citation type="submission" date="2008-10" db="EMBL/GenBank/DDBJ databases">
        <authorList>
            <person name="Fulton L."/>
            <person name="Clifton S."/>
            <person name="Fulton B."/>
            <person name="Xu J."/>
            <person name="Minx P."/>
            <person name="Pepin K.H."/>
            <person name="Johnson M."/>
            <person name="Bhonagiri V."/>
            <person name="Nash W.E."/>
            <person name="Mardis E.R."/>
            <person name="Wilson R.K."/>
        </authorList>
    </citation>
    <scope>NUCLEOTIDE SEQUENCE [LARGE SCALE GENOMIC DNA]</scope>
    <source>
        <strain evidence="2 3">ATCC 29098</strain>
    </source>
</reference>
<gene>
    <name evidence="2" type="ORF">DESPIG_02868</name>
</gene>
<proteinExistence type="predicted"/>